<dbReference type="EMBL" id="JBCEZU010000586">
    <property type="protein sequence ID" value="KAK9515402.1"/>
    <property type="molecule type" value="Genomic_DNA"/>
</dbReference>
<dbReference type="GO" id="GO:0006508">
    <property type="term" value="P:proteolysis"/>
    <property type="evidence" value="ECO:0007669"/>
    <property type="project" value="UniProtKB-KW"/>
</dbReference>
<reference evidence="11 12" key="1">
    <citation type="journal article" date="2024" name="Genome Biol. Evol.">
        <title>Chromosome-level genome assembly of the viviparous eelpout Zoarces viviparus.</title>
        <authorList>
            <person name="Fuhrmann N."/>
            <person name="Brasseur M.V."/>
            <person name="Bakowski C.E."/>
            <person name="Podsiadlowski L."/>
            <person name="Prost S."/>
            <person name="Krehenwinkel H."/>
            <person name="Mayer C."/>
        </authorList>
    </citation>
    <scope>NUCLEOTIDE SEQUENCE [LARGE SCALE GENOMIC DNA]</scope>
    <source>
        <strain evidence="11">NO-MEL_2022_Ind0_liver</strain>
    </source>
</reference>
<dbReference type="CDD" id="cd00190">
    <property type="entry name" value="Tryp_SPc"/>
    <property type="match status" value="1"/>
</dbReference>
<keyword evidence="5 8" id="KW-0378">Hydrolase</keyword>
<feature type="chain" id="PRO_5043373796" description="Acrosin" evidence="9">
    <location>
        <begin position="22"/>
        <end position="301"/>
    </location>
</feature>
<evidence type="ECO:0000313" key="11">
    <source>
        <dbReference type="EMBL" id="KAK9515402.1"/>
    </source>
</evidence>
<keyword evidence="12" id="KW-1185">Reference proteome</keyword>
<evidence type="ECO:0000256" key="1">
    <source>
        <dbReference type="ARBA" id="ARBA00001656"/>
    </source>
</evidence>
<dbReference type="GO" id="GO:0004252">
    <property type="term" value="F:serine-type endopeptidase activity"/>
    <property type="evidence" value="ECO:0007669"/>
    <property type="project" value="InterPro"/>
</dbReference>
<evidence type="ECO:0000256" key="3">
    <source>
        <dbReference type="ARBA" id="ARBA00017161"/>
    </source>
</evidence>
<dbReference type="Proteomes" id="UP001488805">
    <property type="component" value="Unassembled WGS sequence"/>
</dbReference>
<keyword evidence="6 8" id="KW-0720">Serine protease</keyword>
<dbReference type="PROSITE" id="PS00134">
    <property type="entry name" value="TRYPSIN_HIS"/>
    <property type="match status" value="1"/>
</dbReference>
<evidence type="ECO:0000313" key="12">
    <source>
        <dbReference type="Proteomes" id="UP001488805"/>
    </source>
</evidence>
<comment type="catalytic activity">
    <reaction evidence="1">
        <text>Preferential cleavage: Arg-|-Xaa, Lys-|-Xaa.</text>
        <dbReference type="EC" id="3.4.21.10"/>
    </reaction>
</comment>
<dbReference type="PROSITE" id="PS00135">
    <property type="entry name" value="TRYPSIN_SER"/>
    <property type="match status" value="1"/>
</dbReference>
<gene>
    <name evidence="11" type="ORF">VZT92_026053</name>
</gene>
<dbReference type="PANTHER" id="PTHR24252">
    <property type="entry name" value="ACROSIN-RELATED"/>
    <property type="match status" value="1"/>
</dbReference>
<evidence type="ECO:0000256" key="6">
    <source>
        <dbReference type="ARBA" id="ARBA00022825"/>
    </source>
</evidence>
<accession>A0AAW1DZH0</accession>
<evidence type="ECO:0000256" key="9">
    <source>
        <dbReference type="SAM" id="SignalP"/>
    </source>
</evidence>
<proteinExistence type="predicted"/>
<evidence type="ECO:0000256" key="8">
    <source>
        <dbReference type="RuleBase" id="RU363034"/>
    </source>
</evidence>
<dbReference type="FunFam" id="2.40.10.10:FF:000003">
    <property type="entry name" value="Transmembrane serine protease 3"/>
    <property type="match status" value="1"/>
</dbReference>
<evidence type="ECO:0000256" key="4">
    <source>
        <dbReference type="ARBA" id="ARBA00022670"/>
    </source>
</evidence>
<dbReference type="InterPro" id="IPR001314">
    <property type="entry name" value="Peptidase_S1A"/>
</dbReference>
<dbReference type="EC" id="3.4.21.10" evidence="2"/>
<dbReference type="AlphaFoldDB" id="A0AAW1DZH0"/>
<protein>
    <recommendedName>
        <fullName evidence="3">Acrosin</fullName>
        <ecNumber evidence="2">3.4.21.10</ecNumber>
    </recommendedName>
</protein>
<name>A0AAW1DZH0_ZOAVI</name>
<comment type="caution">
    <text evidence="11">The sequence shown here is derived from an EMBL/GenBank/DDBJ whole genome shotgun (WGS) entry which is preliminary data.</text>
</comment>
<dbReference type="Gene3D" id="2.40.10.10">
    <property type="entry name" value="Trypsin-like serine proteases"/>
    <property type="match status" value="1"/>
</dbReference>
<feature type="signal peptide" evidence="9">
    <location>
        <begin position="1"/>
        <end position="21"/>
    </location>
</feature>
<keyword evidence="7" id="KW-1015">Disulfide bond</keyword>
<evidence type="ECO:0000256" key="5">
    <source>
        <dbReference type="ARBA" id="ARBA00022801"/>
    </source>
</evidence>
<dbReference type="Pfam" id="PF00089">
    <property type="entry name" value="Trypsin"/>
    <property type="match status" value="1"/>
</dbReference>
<dbReference type="InterPro" id="IPR033116">
    <property type="entry name" value="TRYPSIN_SER"/>
</dbReference>
<dbReference type="InterPro" id="IPR009003">
    <property type="entry name" value="Peptidase_S1_PA"/>
</dbReference>
<sequence length="301" mass="32745">MEFKALVLFATALCLSAQTSPQDSCGQRSMVASPGMSRILGGREAPVGAWPWQVSIQMRSMHLCGGTIISSLTVLTATHCFRKYPLTSDFRVVAGLHVLTAPGDQTQIRSISKILMHKNYNVLTADNDVALLILSSPFHFTGHVQPACTPNNVTHELALNFSQCFITGWGGTFYKGWTKNRLRQAEVDLIDRTTCNLGTWYDGFITENMICAGLESGASDSCQGDSGGPLQCYSEDEDSFYVVGVTSFGYLCGLPKKPGVYTRTSRFAGWLKRALTGSAASAHRLKTRLIVDLLCAALLLL</sequence>
<dbReference type="SUPFAM" id="SSF50494">
    <property type="entry name" value="Trypsin-like serine proteases"/>
    <property type="match status" value="1"/>
</dbReference>
<dbReference type="SMART" id="SM00020">
    <property type="entry name" value="Tryp_SPc"/>
    <property type="match status" value="1"/>
</dbReference>
<evidence type="ECO:0000259" key="10">
    <source>
        <dbReference type="PROSITE" id="PS50240"/>
    </source>
</evidence>
<evidence type="ECO:0000256" key="7">
    <source>
        <dbReference type="ARBA" id="ARBA00023157"/>
    </source>
</evidence>
<dbReference type="PANTHER" id="PTHR24252:SF8">
    <property type="entry name" value="ACROSIN"/>
    <property type="match status" value="1"/>
</dbReference>
<dbReference type="InterPro" id="IPR043504">
    <property type="entry name" value="Peptidase_S1_PA_chymotrypsin"/>
</dbReference>
<dbReference type="PROSITE" id="PS50240">
    <property type="entry name" value="TRYPSIN_DOM"/>
    <property type="match status" value="1"/>
</dbReference>
<keyword evidence="4 8" id="KW-0645">Protease</keyword>
<keyword evidence="9" id="KW-0732">Signal</keyword>
<dbReference type="InterPro" id="IPR018114">
    <property type="entry name" value="TRYPSIN_HIS"/>
</dbReference>
<evidence type="ECO:0000256" key="2">
    <source>
        <dbReference type="ARBA" id="ARBA00012050"/>
    </source>
</evidence>
<dbReference type="PRINTS" id="PR00722">
    <property type="entry name" value="CHYMOTRYPSIN"/>
</dbReference>
<dbReference type="InterPro" id="IPR001254">
    <property type="entry name" value="Trypsin_dom"/>
</dbReference>
<feature type="domain" description="Peptidase S1" evidence="10">
    <location>
        <begin position="39"/>
        <end position="276"/>
    </location>
</feature>
<organism evidence="11 12">
    <name type="scientific">Zoarces viviparus</name>
    <name type="common">Viviparous eelpout</name>
    <name type="synonym">Blennius viviparus</name>
    <dbReference type="NCBI Taxonomy" id="48416"/>
    <lineage>
        <taxon>Eukaryota</taxon>
        <taxon>Metazoa</taxon>
        <taxon>Chordata</taxon>
        <taxon>Craniata</taxon>
        <taxon>Vertebrata</taxon>
        <taxon>Euteleostomi</taxon>
        <taxon>Actinopterygii</taxon>
        <taxon>Neopterygii</taxon>
        <taxon>Teleostei</taxon>
        <taxon>Neoteleostei</taxon>
        <taxon>Acanthomorphata</taxon>
        <taxon>Eupercaria</taxon>
        <taxon>Perciformes</taxon>
        <taxon>Cottioidei</taxon>
        <taxon>Zoarcales</taxon>
        <taxon>Zoarcidae</taxon>
        <taxon>Zoarcinae</taxon>
        <taxon>Zoarces</taxon>
    </lineage>
</organism>